<protein>
    <recommendedName>
        <fullName evidence="6 7">Large ribosomal subunit protein uL22</fullName>
    </recommendedName>
</protein>
<evidence type="ECO:0000256" key="1">
    <source>
        <dbReference type="ARBA" id="ARBA00009451"/>
    </source>
</evidence>
<keyword evidence="3 7" id="KW-0694">RNA-binding</keyword>
<evidence type="ECO:0000256" key="4">
    <source>
        <dbReference type="ARBA" id="ARBA00022980"/>
    </source>
</evidence>
<dbReference type="GO" id="GO:0003735">
    <property type="term" value="F:structural constituent of ribosome"/>
    <property type="evidence" value="ECO:0007669"/>
    <property type="project" value="InterPro"/>
</dbReference>
<dbReference type="InterPro" id="IPR005727">
    <property type="entry name" value="Ribosomal_uL22_bac/chlpt-type"/>
</dbReference>
<organism evidence="12 13">
    <name type="scientific">Candidatus Harrisonbacteria bacterium CG10_big_fil_rev_8_21_14_0_10_40_38</name>
    <dbReference type="NCBI Taxonomy" id="1974583"/>
    <lineage>
        <taxon>Bacteria</taxon>
        <taxon>Candidatus Harrisoniibacteriota</taxon>
    </lineage>
</organism>
<dbReference type="Proteomes" id="UP000231157">
    <property type="component" value="Unassembled WGS sequence"/>
</dbReference>
<comment type="function">
    <text evidence="7">The globular domain of the protein is located near the polypeptide exit tunnel on the outside of the subunit, while an extended beta-hairpin is found that lines the wall of the exit tunnel in the center of the 70S ribosome.</text>
</comment>
<evidence type="ECO:0000256" key="3">
    <source>
        <dbReference type="ARBA" id="ARBA00022884"/>
    </source>
</evidence>
<feature type="compositionally biased region" description="Basic and acidic residues" evidence="11">
    <location>
        <begin position="141"/>
        <end position="161"/>
    </location>
</feature>
<dbReference type="InterPro" id="IPR018260">
    <property type="entry name" value="Ribosomal_uL22_CS"/>
</dbReference>
<evidence type="ECO:0000313" key="13">
    <source>
        <dbReference type="Proteomes" id="UP000231157"/>
    </source>
</evidence>
<evidence type="ECO:0000256" key="9">
    <source>
        <dbReference type="RuleBase" id="RU004006"/>
    </source>
</evidence>
<keyword evidence="2 7" id="KW-0699">rRNA-binding</keyword>
<dbReference type="GO" id="GO:0019843">
    <property type="term" value="F:rRNA binding"/>
    <property type="evidence" value="ECO:0007669"/>
    <property type="project" value="UniProtKB-UniRule"/>
</dbReference>
<evidence type="ECO:0000256" key="7">
    <source>
        <dbReference type="HAMAP-Rule" id="MF_01331"/>
    </source>
</evidence>
<dbReference type="CDD" id="cd00336">
    <property type="entry name" value="Ribosomal_L22"/>
    <property type="match status" value="1"/>
</dbReference>
<evidence type="ECO:0000256" key="6">
    <source>
        <dbReference type="ARBA" id="ARBA00035207"/>
    </source>
</evidence>
<evidence type="ECO:0000256" key="11">
    <source>
        <dbReference type="SAM" id="MobiDB-lite"/>
    </source>
</evidence>
<dbReference type="PANTHER" id="PTHR13501:SF8">
    <property type="entry name" value="LARGE RIBOSOMAL SUBUNIT PROTEIN UL22M"/>
    <property type="match status" value="1"/>
</dbReference>
<accession>A0A2H0UUL8</accession>
<dbReference type="InterPro" id="IPR036394">
    <property type="entry name" value="Ribosomal_uL22_sf"/>
</dbReference>
<feature type="region of interest" description="Disordered" evidence="11">
    <location>
        <begin position="115"/>
        <end position="171"/>
    </location>
</feature>
<evidence type="ECO:0000313" key="12">
    <source>
        <dbReference type="EMBL" id="PIR89336.1"/>
    </source>
</evidence>
<name>A0A2H0UUL8_9BACT</name>
<comment type="similarity">
    <text evidence="1 7 8">Belongs to the universal ribosomal protein uL22 family.</text>
</comment>
<dbReference type="SUPFAM" id="SSF54843">
    <property type="entry name" value="Ribosomal protein L22"/>
    <property type="match status" value="1"/>
</dbReference>
<dbReference type="InterPro" id="IPR047867">
    <property type="entry name" value="Ribosomal_uL22_bac/org-type"/>
</dbReference>
<dbReference type="EMBL" id="PFAZ01000001">
    <property type="protein sequence ID" value="PIR89336.1"/>
    <property type="molecule type" value="Genomic_DNA"/>
</dbReference>
<dbReference type="GO" id="GO:0006412">
    <property type="term" value="P:translation"/>
    <property type="evidence" value="ECO:0007669"/>
    <property type="project" value="UniProtKB-UniRule"/>
</dbReference>
<dbReference type="AlphaFoldDB" id="A0A2H0UUL8"/>
<dbReference type="HAMAP" id="MF_01331_B">
    <property type="entry name" value="Ribosomal_uL22_B"/>
    <property type="match status" value="1"/>
</dbReference>
<evidence type="ECO:0000256" key="10">
    <source>
        <dbReference type="RuleBase" id="RU004008"/>
    </source>
</evidence>
<comment type="caution">
    <text evidence="12">The sequence shown here is derived from an EMBL/GenBank/DDBJ whole genome shotgun (WGS) entry which is preliminary data.</text>
</comment>
<reference evidence="13" key="1">
    <citation type="submission" date="2017-09" db="EMBL/GenBank/DDBJ databases">
        <title>Depth-based differentiation of microbial function through sediment-hosted aquifers and enrichment of novel symbionts in the deep terrestrial subsurface.</title>
        <authorList>
            <person name="Probst A.J."/>
            <person name="Ladd B."/>
            <person name="Jarett J.K."/>
            <person name="Geller-Mcgrath D.E."/>
            <person name="Sieber C.M.K."/>
            <person name="Emerson J.B."/>
            <person name="Anantharaman K."/>
            <person name="Thomas B.C."/>
            <person name="Malmstrom R."/>
            <person name="Stieglmeier M."/>
            <person name="Klingl A."/>
            <person name="Woyke T."/>
            <person name="Ryan C.M."/>
            <person name="Banfield J.F."/>
        </authorList>
    </citation>
    <scope>NUCLEOTIDE SEQUENCE [LARGE SCALE GENOMIC DNA]</scope>
</reference>
<dbReference type="InterPro" id="IPR001063">
    <property type="entry name" value="Ribosomal_uL22"/>
</dbReference>
<evidence type="ECO:0000256" key="5">
    <source>
        <dbReference type="ARBA" id="ARBA00023274"/>
    </source>
</evidence>
<comment type="function">
    <text evidence="7 10">This protein binds specifically to 23S rRNA; its binding is stimulated by other ribosomal proteins, e.g., L4, L17, and L20. It is important during the early stages of 50S assembly. It makes multiple contacts with different domains of the 23S rRNA in the assembled 50S subunit and ribosome.</text>
</comment>
<dbReference type="NCBIfam" id="TIGR01044">
    <property type="entry name" value="rplV_bact"/>
    <property type="match status" value="1"/>
</dbReference>
<evidence type="ECO:0000256" key="8">
    <source>
        <dbReference type="RuleBase" id="RU004005"/>
    </source>
</evidence>
<dbReference type="Pfam" id="PF00237">
    <property type="entry name" value="Ribosomal_L22"/>
    <property type="match status" value="1"/>
</dbReference>
<evidence type="ECO:0000256" key="2">
    <source>
        <dbReference type="ARBA" id="ARBA00022730"/>
    </source>
</evidence>
<keyword evidence="5 7" id="KW-0687">Ribonucleoprotein</keyword>
<dbReference type="PROSITE" id="PS00464">
    <property type="entry name" value="RIBOSOMAL_L22"/>
    <property type="match status" value="1"/>
</dbReference>
<gene>
    <name evidence="7" type="primary">rplV</name>
    <name evidence="12" type="ORF">COU07_00345</name>
</gene>
<dbReference type="Gene3D" id="3.90.470.10">
    <property type="entry name" value="Ribosomal protein L22/L17"/>
    <property type="match status" value="1"/>
</dbReference>
<comment type="subunit">
    <text evidence="7 9">Part of the 50S ribosomal subunit.</text>
</comment>
<sequence length="171" mass="19090">MKQQIAKAKYVHIAPRKVRLIANTLKGLNVNEAEAQLMLRPQRSSDPLLKLVRSAVANAKNNQKMGAEGLIISKITVDEGPIMKRMLPRAQGRATPIHKKMSHITLVLEEKSGSEPRFNIIPPQKKGKKDAPKAKKPKAVKTHEEAVQDSKPKAQKTDKGLLKKIFRRKSV</sequence>
<dbReference type="PANTHER" id="PTHR13501">
    <property type="entry name" value="CHLOROPLAST 50S RIBOSOMAL PROTEIN L22-RELATED"/>
    <property type="match status" value="1"/>
</dbReference>
<proteinExistence type="inferred from homology"/>
<dbReference type="GO" id="GO:0022625">
    <property type="term" value="C:cytosolic large ribosomal subunit"/>
    <property type="evidence" value="ECO:0007669"/>
    <property type="project" value="TreeGrafter"/>
</dbReference>
<keyword evidence="4 7" id="KW-0689">Ribosomal protein</keyword>
<feature type="compositionally biased region" description="Basic residues" evidence="11">
    <location>
        <begin position="162"/>
        <end position="171"/>
    </location>
</feature>